<geneLocation type="plasmid" evidence="2">
    <name>pcv839-15-p3</name>
</geneLocation>
<keyword evidence="1" id="KW-0614">Plasmid</keyword>
<gene>
    <name evidence="1" type="ORF">CV83915_3p0021</name>
</gene>
<protein>
    <submittedName>
        <fullName evidence="1">Uncharacterized protein</fullName>
    </submittedName>
</protein>
<sequence length="78" mass="9279">MWVNKNKYDHRRYFLDTFSDSAKMSKMGIFCALLKGRDEWMTVANIILDRKSCASSQCWNYGKCLLKQDDRQRFMAVI</sequence>
<evidence type="ECO:0000313" key="1">
    <source>
        <dbReference type="EMBL" id="ATZ30319.1"/>
    </source>
</evidence>
<dbReference type="EMBL" id="CP024977">
    <property type="protein sequence ID" value="ATZ30319.1"/>
    <property type="molecule type" value="Genomic_DNA"/>
</dbReference>
<organism evidence="1 2">
    <name type="scientific">Escherichia coli</name>
    <dbReference type="NCBI Taxonomy" id="562"/>
    <lineage>
        <taxon>Bacteria</taxon>
        <taxon>Pseudomonadati</taxon>
        <taxon>Pseudomonadota</taxon>
        <taxon>Gammaproteobacteria</taxon>
        <taxon>Enterobacterales</taxon>
        <taxon>Enterobacteriaceae</taxon>
        <taxon>Escherichia</taxon>
    </lineage>
</organism>
<dbReference type="Proteomes" id="UP000236551">
    <property type="component" value="Plasmid pCV839-15-p3"/>
</dbReference>
<evidence type="ECO:0000313" key="2">
    <source>
        <dbReference type="Proteomes" id="UP000236551"/>
    </source>
</evidence>
<name>A0A2H4TLC3_ECOLX</name>
<accession>A0A2H4TLC3</accession>
<reference evidence="1 2" key="1">
    <citation type="submission" date="2017-11" db="EMBL/GenBank/DDBJ databases">
        <title>Escherichia coli CV839-15 Genome sequencing and assembly.</title>
        <authorList>
            <person name="Li Z."/>
            <person name="Song N."/>
            <person name="Li W."/>
            <person name="Philip H.R."/>
            <person name="Bu Z."/>
            <person name="Siguo L."/>
        </authorList>
    </citation>
    <scope>NUCLEOTIDE SEQUENCE [LARGE SCALE GENOMIC DNA]</scope>
    <source>
        <strain evidence="1 2">CV839-15</strain>
        <plasmid evidence="2">Plasmid pcv839-15-p3</plasmid>
    </source>
</reference>
<proteinExistence type="predicted"/>
<dbReference type="AlphaFoldDB" id="A0A2H4TLC3"/>